<proteinExistence type="predicted"/>
<dbReference type="InterPro" id="IPR032675">
    <property type="entry name" value="LRR_dom_sf"/>
</dbReference>
<name>A0A3G4ZTZ0_9VIRU</name>
<gene>
    <name evidence="1" type="ORF">Edafosvirus1_115</name>
</gene>
<protein>
    <recommendedName>
        <fullName evidence="2">Leucine-rich repeat protein</fullName>
    </recommendedName>
</protein>
<evidence type="ECO:0000313" key="1">
    <source>
        <dbReference type="EMBL" id="AYV77784.1"/>
    </source>
</evidence>
<dbReference type="Gene3D" id="3.80.10.10">
    <property type="entry name" value="Ribonuclease Inhibitor"/>
    <property type="match status" value="1"/>
</dbReference>
<sequence length="228" mass="27364">MTTKSTEDDDYINEAKWICPLDENDPLPKYEMSYYSHDMSKLYLYWIHTQNYEKFFNEMDKIFEIFKNVTDLTIEYNVINELPSNIHEFKNLLKLTLMGTRWWSFDMHQVPVSVEELSVIHQSNLKIECIDGMHKLVNLKVLQLDIYTFTEYLFDNPKYDESVIIPFDFLSNLKRIEFILDSDDLKDIIKWKEKGLDNPFYTKIKNNIEKIDYSDKAIVIHLKNIESE</sequence>
<reference evidence="1" key="1">
    <citation type="submission" date="2018-10" db="EMBL/GenBank/DDBJ databases">
        <title>Hidden diversity of soil giant viruses.</title>
        <authorList>
            <person name="Schulz F."/>
            <person name="Alteio L."/>
            <person name="Goudeau D."/>
            <person name="Ryan E.M."/>
            <person name="Malmstrom R.R."/>
            <person name="Blanchard J."/>
            <person name="Woyke T."/>
        </authorList>
    </citation>
    <scope>NUCLEOTIDE SEQUENCE</scope>
    <source>
        <strain evidence="1">EDV1</strain>
    </source>
</reference>
<accession>A0A3G4ZTZ0</accession>
<dbReference type="SUPFAM" id="SSF52058">
    <property type="entry name" value="L domain-like"/>
    <property type="match status" value="1"/>
</dbReference>
<dbReference type="EMBL" id="MK072066">
    <property type="protein sequence ID" value="AYV77784.1"/>
    <property type="molecule type" value="Genomic_DNA"/>
</dbReference>
<evidence type="ECO:0008006" key="2">
    <source>
        <dbReference type="Google" id="ProtNLM"/>
    </source>
</evidence>
<organism evidence="1">
    <name type="scientific">Edafosvirus sp</name>
    <dbReference type="NCBI Taxonomy" id="2487765"/>
    <lineage>
        <taxon>Viruses</taxon>
        <taxon>Varidnaviria</taxon>
        <taxon>Bamfordvirae</taxon>
        <taxon>Nucleocytoviricota</taxon>
        <taxon>Megaviricetes</taxon>
        <taxon>Imitervirales</taxon>
        <taxon>Mimiviridae</taxon>
        <taxon>Klosneuvirinae</taxon>
    </lineage>
</organism>